<accession>A0ABN1MTH6</accession>
<keyword evidence="3" id="KW-1185">Reference proteome</keyword>
<dbReference type="RefSeq" id="WP_343789908.1">
    <property type="nucleotide sequence ID" value="NZ_BAAAFH010000022.1"/>
</dbReference>
<comment type="caution">
    <text evidence="2">The sequence shown here is derived from an EMBL/GenBank/DDBJ whole genome shotgun (WGS) entry which is preliminary data.</text>
</comment>
<dbReference type="Proteomes" id="UP001501126">
    <property type="component" value="Unassembled WGS sequence"/>
</dbReference>
<evidence type="ECO:0000313" key="2">
    <source>
        <dbReference type="EMBL" id="GAA0876644.1"/>
    </source>
</evidence>
<reference evidence="2 3" key="1">
    <citation type="journal article" date="2019" name="Int. J. Syst. Evol. Microbiol.">
        <title>The Global Catalogue of Microorganisms (GCM) 10K type strain sequencing project: providing services to taxonomists for standard genome sequencing and annotation.</title>
        <authorList>
            <consortium name="The Broad Institute Genomics Platform"/>
            <consortium name="The Broad Institute Genome Sequencing Center for Infectious Disease"/>
            <person name="Wu L."/>
            <person name="Ma J."/>
        </authorList>
    </citation>
    <scope>NUCLEOTIDE SEQUENCE [LARGE SCALE GENOMIC DNA]</scope>
    <source>
        <strain evidence="2 3">JCM 16083</strain>
    </source>
</reference>
<organism evidence="2 3">
    <name type="scientific">Wandonia haliotis</name>
    <dbReference type="NCBI Taxonomy" id="574963"/>
    <lineage>
        <taxon>Bacteria</taxon>
        <taxon>Pseudomonadati</taxon>
        <taxon>Bacteroidota</taxon>
        <taxon>Flavobacteriia</taxon>
        <taxon>Flavobacteriales</taxon>
        <taxon>Crocinitomicaceae</taxon>
        <taxon>Wandonia</taxon>
    </lineage>
</organism>
<dbReference type="EMBL" id="BAAAFH010000022">
    <property type="protein sequence ID" value="GAA0876644.1"/>
    <property type="molecule type" value="Genomic_DNA"/>
</dbReference>
<name>A0ABN1MTH6_9FLAO</name>
<protein>
    <submittedName>
        <fullName evidence="2">Uncharacterized protein</fullName>
    </submittedName>
</protein>
<feature type="chain" id="PRO_5046098283" evidence="1">
    <location>
        <begin position="21"/>
        <end position="574"/>
    </location>
</feature>
<keyword evidence="1" id="KW-0732">Signal</keyword>
<evidence type="ECO:0000313" key="3">
    <source>
        <dbReference type="Proteomes" id="UP001501126"/>
    </source>
</evidence>
<feature type="signal peptide" evidence="1">
    <location>
        <begin position="1"/>
        <end position="20"/>
    </location>
</feature>
<sequence>MIKYCSLTFLFLCVVSGTVGQNLQPTDDQINLQKYWYYRWRLQNDFVKVGEGVGHSLPIQSRKGIWWVNDIEVVDATIYLGFYIGVLATEYRLLLNNQRYEDVEKTKTELYYAIKAYERLDRFGEEMFGKEGVINGYIARDDIPCDFIDSLVNPDNYRHFNQNKTIAPGTGSVYKIQTSDYCFDGEPLKDLADVKATPEMSQDQVLWLLMGYMLVEKSFDQGMDSVALQDGTRVKYDFHFQARRHATNMINYCRYKYPEKPDKTKWRIFRPDGEKVFPGQNVFAFKYPLSHIGEMMYTEKAENAQPFKKKPGRFQWGLTKIWIPYKNVNGQMITILAAMSGKWGKDVEKTVKRIERTWEESNWGNFYLPLMNYLHGVDIDAYEIEDKVHADLNQAPVYGTHNMTNGIVEDFAKENGIPVSPEGWTCHLKYSSAEKYQNSGYADENVYRGFYAGLDYMLMHNLYYLTAKRELPEYQNLTDRIIDATVIEKKDEGKVFNSFHTIELKNSDSLCYFLHLRTGYEIRGEGARMKMREGMIETRFRRFDPWKPGNIQSNSYDWHEEFKLKKHHWDADYH</sequence>
<evidence type="ECO:0000256" key="1">
    <source>
        <dbReference type="SAM" id="SignalP"/>
    </source>
</evidence>
<proteinExistence type="predicted"/>
<gene>
    <name evidence="2" type="ORF">GCM10009118_30540</name>
</gene>